<dbReference type="Gene3D" id="2.10.50.10">
    <property type="entry name" value="Tumor Necrosis Factor Receptor, subunit A, domain 2"/>
    <property type="match status" value="3"/>
</dbReference>
<dbReference type="AlphaFoldDB" id="A0A3B3RZA6"/>
<name>A0A3B3RZA6_9TELE</name>
<evidence type="ECO:0000256" key="1">
    <source>
        <dbReference type="PROSITE-ProRule" id="PRU00206"/>
    </source>
</evidence>
<dbReference type="PANTHER" id="PTHR46875">
    <property type="entry name" value="TUMOR NECROSIS FACTOR RECEPTOR SUPERFAMILY MEMBER 5"/>
    <property type="match status" value="1"/>
</dbReference>
<keyword evidence="3" id="KW-0812">Transmembrane</keyword>
<accession>A0A3B3RZA6</accession>
<dbReference type="GeneTree" id="ENSGT00940000166581"/>
<feature type="compositionally biased region" description="Basic and acidic residues" evidence="2">
    <location>
        <begin position="231"/>
        <end position="252"/>
    </location>
</feature>
<dbReference type="GO" id="GO:0009897">
    <property type="term" value="C:external side of plasma membrane"/>
    <property type="evidence" value="ECO:0007669"/>
    <property type="project" value="Ensembl"/>
</dbReference>
<feature type="signal peptide" evidence="4">
    <location>
        <begin position="1"/>
        <end position="19"/>
    </location>
</feature>
<dbReference type="Proteomes" id="UP000261540">
    <property type="component" value="Unplaced"/>
</dbReference>
<feature type="transmembrane region" description="Helical" evidence="3">
    <location>
        <begin position="187"/>
        <end position="208"/>
    </location>
</feature>
<dbReference type="GO" id="GO:0035631">
    <property type="term" value="C:CD40 receptor complex"/>
    <property type="evidence" value="ECO:0007669"/>
    <property type="project" value="TreeGrafter"/>
</dbReference>
<keyword evidence="3" id="KW-0472">Membrane</keyword>
<keyword evidence="3" id="KW-1133">Transmembrane helix</keyword>
<feature type="chain" id="PRO_5017242738" evidence="4">
    <location>
        <begin position="20"/>
        <end position="274"/>
    </location>
</feature>
<evidence type="ECO:0000256" key="3">
    <source>
        <dbReference type="SAM" id="Phobius"/>
    </source>
</evidence>
<dbReference type="Pfam" id="PF00020">
    <property type="entry name" value="TNFR_c6"/>
    <property type="match status" value="1"/>
</dbReference>
<evidence type="ECO:0000313" key="6">
    <source>
        <dbReference type="Ensembl" id="ENSPKIP00000023797.1"/>
    </source>
</evidence>
<dbReference type="GO" id="GO:0042615">
    <property type="term" value="F:CD154 receptor binding"/>
    <property type="evidence" value="ECO:0007669"/>
    <property type="project" value="Ensembl"/>
</dbReference>
<organism evidence="6 7">
    <name type="scientific">Paramormyrops kingsleyae</name>
    <dbReference type="NCBI Taxonomy" id="1676925"/>
    <lineage>
        <taxon>Eukaryota</taxon>
        <taxon>Metazoa</taxon>
        <taxon>Chordata</taxon>
        <taxon>Craniata</taxon>
        <taxon>Vertebrata</taxon>
        <taxon>Euteleostomi</taxon>
        <taxon>Actinopterygii</taxon>
        <taxon>Neopterygii</taxon>
        <taxon>Teleostei</taxon>
        <taxon>Osteoglossocephala</taxon>
        <taxon>Osteoglossomorpha</taxon>
        <taxon>Osteoglossiformes</taxon>
        <taxon>Mormyridae</taxon>
        <taxon>Paramormyrops</taxon>
    </lineage>
</organism>
<protein>
    <submittedName>
        <fullName evidence="6">CD40 molecule, TNF receptor superfamily member 5</fullName>
    </submittedName>
</protein>
<dbReference type="STRING" id="1676925.ENSPKIP00000023797"/>
<feature type="region of interest" description="Disordered" evidence="2">
    <location>
        <begin position="231"/>
        <end position="257"/>
    </location>
</feature>
<feature type="domain" description="TNFR-Cys" evidence="5">
    <location>
        <begin position="141"/>
        <end position="181"/>
    </location>
</feature>
<dbReference type="InterPro" id="IPR052135">
    <property type="entry name" value="TNFRSF5"/>
</dbReference>
<reference evidence="6" key="2">
    <citation type="submission" date="2025-09" db="UniProtKB">
        <authorList>
            <consortium name="Ensembl"/>
        </authorList>
    </citation>
    <scope>IDENTIFICATION</scope>
</reference>
<evidence type="ECO:0000256" key="2">
    <source>
        <dbReference type="SAM" id="MobiDB-lite"/>
    </source>
</evidence>
<feature type="disulfide bond" evidence="1">
    <location>
        <begin position="163"/>
        <end position="181"/>
    </location>
</feature>
<dbReference type="InterPro" id="IPR001368">
    <property type="entry name" value="TNFR/NGFR_Cys_rich_reg"/>
</dbReference>
<sequence>MENVMKYICLLMCFSPVFAEIICDDQTQYKKDGKCCKMCEPGTSMALSNCQNPICNPCGKDGYMDSYNNETNCRRQPYCDENLNFNVSLSPSPTNYRPCVCKTGYHCSSAQCFTCLNHTVCKPGEGVVSQGTAIADVVCGPCQLGTFSSQTSAVDACRPWTNCPPGMSEKVPGTNISDRVCEDERRWRYFVIPVVVTVFFAAVCFIFYTLKDKLKRLLLCSQKKKPQVDHILDQKEPKKNAEENEYNQDHLTENNNPLAQEEGAGRVLWKMVFR</sequence>
<keyword evidence="4" id="KW-0732">Signal</keyword>
<dbReference type="SUPFAM" id="SSF57586">
    <property type="entry name" value="TNF receptor-like"/>
    <property type="match status" value="2"/>
</dbReference>
<dbReference type="PANTHER" id="PTHR46875:SF3">
    <property type="entry name" value="CD40 MOLECULE, TNF RECEPTOR SUPERFAMILY MEMBER 5"/>
    <property type="match status" value="1"/>
</dbReference>
<dbReference type="Ensembl" id="ENSPKIT00000004489.1">
    <property type="protein sequence ID" value="ENSPKIP00000023797.1"/>
    <property type="gene ID" value="ENSPKIG00000007291.1"/>
</dbReference>
<feature type="repeat" description="TNFR-Cys" evidence="1">
    <location>
        <begin position="141"/>
        <end position="181"/>
    </location>
</feature>
<feature type="disulfide bond" evidence="1">
    <location>
        <begin position="142"/>
        <end position="157"/>
    </location>
</feature>
<dbReference type="GO" id="GO:0035666">
    <property type="term" value="P:TRIF-dependent toll-like receptor signaling pathway"/>
    <property type="evidence" value="ECO:0007669"/>
    <property type="project" value="Ensembl"/>
</dbReference>
<comment type="caution">
    <text evidence="1">Lacks conserved residue(s) required for the propagation of feature annotation.</text>
</comment>
<reference evidence="6" key="1">
    <citation type="submission" date="2025-08" db="UniProtKB">
        <authorList>
            <consortium name="Ensembl"/>
        </authorList>
    </citation>
    <scope>IDENTIFICATION</scope>
</reference>
<keyword evidence="1" id="KW-1015">Disulfide bond</keyword>
<dbReference type="PROSITE" id="PS50050">
    <property type="entry name" value="TNFR_NGFR_2"/>
    <property type="match status" value="1"/>
</dbReference>
<dbReference type="GO" id="GO:0002768">
    <property type="term" value="P:immune response-regulating cell surface receptor signaling pathway"/>
    <property type="evidence" value="ECO:0007669"/>
    <property type="project" value="TreeGrafter"/>
</dbReference>
<evidence type="ECO:0000259" key="5">
    <source>
        <dbReference type="PROSITE" id="PS50050"/>
    </source>
</evidence>
<proteinExistence type="predicted"/>
<dbReference type="SMART" id="SM00208">
    <property type="entry name" value="TNFR"/>
    <property type="match status" value="3"/>
</dbReference>
<evidence type="ECO:0000256" key="4">
    <source>
        <dbReference type="SAM" id="SignalP"/>
    </source>
</evidence>
<evidence type="ECO:0000313" key="7">
    <source>
        <dbReference type="Proteomes" id="UP000261540"/>
    </source>
</evidence>
<keyword evidence="7" id="KW-1185">Reference proteome</keyword>